<dbReference type="EMBL" id="FN649760">
    <property type="protein sequence ID" value="CBJ33284.1"/>
    <property type="molecule type" value="Genomic_DNA"/>
</dbReference>
<name>D7G1N9_ECTSI</name>
<organism evidence="2 3">
    <name type="scientific">Ectocarpus siliculosus</name>
    <name type="common">Brown alga</name>
    <name type="synonym">Conferva siliculosa</name>
    <dbReference type="NCBI Taxonomy" id="2880"/>
    <lineage>
        <taxon>Eukaryota</taxon>
        <taxon>Sar</taxon>
        <taxon>Stramenopiles</taxon>
        <taxon>Ochrophyta</taxon>
        <taxon>PX clade</taxon>
        <taxon>Phaeophyceae</taxon>
        <taxon>Ectocarpales</taxon>
        <taxon>Ectocarpaceae</taxon>
        <taxon>Ectocarpus</taxon>
    </lineage>
</organism>
<keyword evidence="3" id="KW-1185">Reference proteome</keyword>
<proteinExistence type="predicted"/>
<evidence type="ECO:0000313" key="2">
    <source>
        <dbReference type="EMBL" id="CBJ33284.1"/>
    </source>
</evidence>
<reference evidence="2 3" key="1">
    <citation type="journal article" date="2010" name="Nature">
        <title>The Ectocarpus genome and the independent evolution of multicellularity in brown algae.</title>
        <authorList>
            <person name="Cock J.M."/>
            <person name="Sterck L."/>
            <person name="Rouze P."/>
            <person name="Scornet D."/>
            <person name="Allen A.E."/>
            <person name="Amoutzias G."/>
            <person name="Anthouard V."/>
            <person name="Artiguenave F."/>
            <person name="Aury J.M."/>
            <person name="Badger J.H."/>
            <person name="Beszteri B."/>
            <person name="Billiau K."/>
            <person name="Bonnet E."/>
            <person name="Bothwell J.H."/>
            <person name="Bowler C."/>
            <person name="Boyen C."/>
            <person name="Brownlee C."/>
            <person name="Carrano C.J."/>
            <person name="Charrier B."/>
            <person name="Cho G.Y."/>
            <person name="Coelho S.M."/>
            <person name="Collen J."/>
            <person name="Corre E."/>
            <person name="Da Silva C."/>
            <person name="Delage L."/>
            <person name="Delaroque N."/>
            <person name="Dittami S.M."/>
            <person name="Doulbeau S."/>
            <person name="Elias M."/>
            <person name="Farnham G."/>
            <person name="Gachon C.M."/>
            <person name="Gschloessl B."/>
            <person name="Heesch S."/>
            <person name="Jabbari K."/>
            <person name="Jubin C."/>
            <person name="Kawai H."/>
            <person name="Kimura K."/>
            <person name="Kloareg B."/>
            <person name="Kupper F.C."/>
            <person name="Lang D."/>
            <person name="Le Bail A."/>
            <person name="Leblanc C."/>
            <person name="Lerouge P."/>
            <person name="Lohr M."/>
            <person name="Lopez P.J."/>
            <person name="Martens C."/>
            <person name="Maumus F."/>
            <person name="Michel G."/>
            <person name="Miranda-Saavedra D."/>
            <person name="Morales J."/>
            <person name="Moreau H."/>
            <person name="Motomura T."/>
            <person name="Nagasato C."/>
            <person name="Napoli C.A."/>
            <person name="Nelson D.R."/>
            <person name="Nyvall-Collen P."/>
            <person name="Peters A.F."/>
            <person name="Pommier C."/>
            <person name="Potin P."/>
            <person name="Poulain J."/>
            <person name="Quesneville H."/>
            <person name="Read B."/>
            <person name="Rensing S.A."/>
            <person name="Ritter A."/>
            <person name="Rousvoal S."/>
            <person name="Samanta M."/>
            <person name="Samson G."/>
            <person name="Schroeder D.C."/>
            <person name="Segurens B."/>
            <person name="Strittmatter M."/>
            <person name="Tonon T."/>
            <person name="Tregear J.W."/>
            <person name="Valentin K."/>
            <person name="von Dassow P."/>
            <person name="Yamagishi T."/>
            <person name="Van de Peer Y."/>
            <person name="Wincker P."/>
        </authorList>
    </citation>
    <scope>NUCLEOTIDE SEQUENCE [LARGE SCALE GENOMIC DNA]</scope>
    <source>
        <strain evidence="3">Ec32 / CCAP1310/4</strain>
    </source>
</reference>
<feature type="transmembrane region" description="Helical" evidence="1">
    <location>
        <begin position="92"/>
        <end position="114"/>
    </location>
</feature>
<evidence type="ECO:0000256" key="1">
    <source>
        <dbReference type="SAM" id="Phobius"/>
    </source>
</evidence>
<accession>D7G1N9</accession>
<feature type="transmembrane region" description="Helical" evidence="1">
    <location>
        <begin position="195"/>
        <end position="217"/>
    </location>
</feature>
<feature type="transmembrane region" description="Helical" evidence="1">
    <location>
        <begin position="146"/>
        <end position="165"/>
    </location>
</feature>
<keyword evidence="1" id="KW-0472">Membrane</keyword>
<keyword evidence="1" id="KW-1133">Transmembrane helix</keyword>
<dbReference type="AlphaFoldDB" id="D7G1N9"/>
<protein>
    <submittedName>
        <fullName evidence="2">Uncharacterized protein</fullName>
    </submittedName>
</protein>
<dbReference type="Proteomes" id="UP000002630">
    <property type="component" value="Unassembled WGS sequence"/>
</dbReference>
<sequence>MQVSCELELPGNCRRAYEPLDVLTELPFLLAFALGQAFLCDILDSERFHSLSKQWYLPVVVVGSGITTSALMKNDGFVDTHESEDGMTTAVNVVSTLLVIAVGLAFVYHFFVAWKTLPGAVMISGGVAAPEDATAPVRSGNRFAQYMATAVLVAAFVALYAAFAHRRGDNWNYHYILLAWVMSLIASFDDPFSVVWLGVTTGAFLQGVGAYSFQFLFRSD</sequence>
<keyword evidence="1" id="KW-0812">Transmembrane</keyword>
<gene>
    <name evidence="2" type="ORF">Esi_0454_0011</name>
</gene>
<evidence type="ECO:0000313" key="3">
    <source>
        <dbReference type="Proteomes" id="UP000002630"/>
    </source>
</evidence>
<dbReference type="InParanoid" id="D7G1N9"/>
<feature type="transmembrane region" description="Helical" evidence="1">
    <location>
        <begin position="171"/>
        <end position="188"/>
    </location>
</feature>
<dbReference type="OrthoDB" id="10327706at2759"/>